<keyword evidence="1" id="KW-0732">Signal</keyword>
<dbReference type="AlphaFoldDB" id="A0A6A4HR61"/>
<reference evidence="2" key="1">
    <citation type="journal article" date="2019" name="Environ. Microbiol.">
        <title>Fungal ecological strategies reflected in gene transcription - a case study of two litter decomposers.</title>
        <authorList>
            <person name="Barbi F."/>
            <person name="Kohler A."/>
            <person name="Barry K."/>
            <person name="Baskaran P."/>
            <person name="Daum C."/>
            <person name="Fauchery L."/>
            <person name="Ihrmark K."/>
            <person name="Kuo A."/>
            <person name="LaButti K."/>
            <person name="Lipzen A."/>
            <person name="Morin E."/>
            <person name="Grigoriev I.V."/>
            <person name="Henrissat B."/>
            <person name="Lindahl B."/>
            <person name="Martin F."/>
        </authorList>
    </citation>
    <scope>NUCLEOTIDE SEQUENCE</scope>
    <source>
        <strain evidence="2">JB14</strain>
    </source>
</reference>
<dbReference type="EMBL" id="ML769451">
    <property type="protein sequence ID" value="KAE9400929.1"/>
    <property type="molecule type" value="Genomic_DNA"/>
</dbReference>
<dbReference type="Proteomes" id="UP000799118">
    <property type="component" value="Unassembled WGS sequence"/>
</dbReference>
<sequence>MKFSIALIPVITILSSLIMVVSAIPILDCGVVSSLTLAARSSEQCMFVSTGGGICDHQGCRDGGGYCSYNVNSGRCVMNNMRGINAPLGCQYCTCKKVPA</sequence>
<organism evidence="2 3">
    <name type="scientific">Gymnopus androsaceus JB14</name>
    <dbReference type="NCBI Taxonomy" id="1447944"/>
    <lineage>
        <taxon>Eukaryota</taxon>
        <taxon>Fungi</taxon>
        <taxon>Dikarya</taxon>
        <taxon>Basidiomycota</taxon>
        <taxon>Agaricomycotina</taxon>
        <taxon>Agaricomycetes</taxon>
        <taxon>Agaricomycetidae</taxon>
        <taxon>Agaricales</taxon>
        <taxon>Marasmiineae</taxon>
        <taxon>Omphalotaceae</taxon>
        <taxon>Gymnopus</taxon>
    </lineage>
</organism>
<evidence type="ECO:0000313" key="3">
    <source>
        <dbReference type="Proteomes" id="UP000799118"/>
    </source>
</evidence>
<gene>
    <name evidence="2" type="ORF">BT96DRAFT_919088</name>
</gene>
<feature type="signal peptide" evidence="1">
    <location>
        <begin position="1"/>
        <end position="23"/>
    </location>
</feature>
<proteinExistence type="predicted"/>
<feature type="chain" id="PRO_5025667339" evidence="1">
    <location>
        <begin position="24"/>
        <end position="100"/>
    </location>
</feature>
<accession>A0A6A4HR61</accession>
<dbReference type="OrthoDB" id="3009053at2759"/>
<protein>
    <submittedName>
        <fullName evidence="2">Uncharacterized protein</fullName>
    </submittedName>
</protein>
<evidence type="ECO:0000313" key="2">
    <source>
        <dbReference type="EMBL" id="KAE9400929.1"/>
    </source>
</evidence>
<evidence type="ECO:0000256" key="1">
    <source>
        <dbReference type="SAM" id="SignalP"/>
    </source>
</evidence>
<keyword evidence="3" id="KW-1185">Reference proteome</keyword>
<name>A0A6A4HR61_9AGAR</name>